<sequence>MRKTTSVNKSKPRANTIAANRKNLISSNQNSILNYVDSNPSSSSSNCRITRQNKRQTYCDNSDENIKQENSRQTKNAKFEAEQFLEIDRCFKTVEAGRRNDAEKLIPDSLEDLASDNEEDKKLGELGREIDCLVSSDHVKRLHADNELFIEFNYFTFEIISFDNFVTVFCYVFQTKPSNLKINHSDDLIERMYTLMEEEKPVENAKDVWTILHENIYSFFDCFIFINFTHWNNQQLISLFCLLCRIYFDKQIINCRYLISNSFKLLIKQLFSADVDRLNSILNEFLNKKLLQCVDENIGRTFELFTLFAQFEQFNQHKLSTFRSILHSISSTNLNKNSNPSLDQIISILPSAVKKLKLNKNYTDLYFIYTRFVDEITIDKNLLQNEKEKSLEMAEHYFRETSLVLNKRNINDKMIDMWSRSLHRIREVLQNIRNNATTLNNLADFKLLEKQQKWQPKIINITSDSIWSTSSDEEGEDNN</sequence>
<organism evidence="2 3">
    <name type="scientific">Meloidogyne floridensis</name>
    <dbReference type="NCBI Taxonomy" id="298350"/>
    <lineage>
        <taxon>Eukaryota</taxon>
        <taxon>Metazoa</taxon>
        <taxon>Ecdysozoa</taxon>
        <taxon>Nematoda</taxon>
        <taxon>Chromadorea</taxon>
        <taxon>Rhabditida</taxon>
        <taxon>Tylenchina</taxon>
        <taxon>Tylenchomorpha</taxon>
        <taxon>Tylenchoidea</taxon>
        <taxon>Meloidogynidae</taxon>
        <taxon>Meloidogyninae</taxon>
        <taxon>Meloidogyne</taxon>
    </lineage>
</organism>
<feature type="region of interest" description="Disordered" evidence="1">
    <location>
        <begin position="37"/>
        <end position="73"/>
    </location>
</feature>
<evidence type="ECO:0000313" key="3">
    <source>
        <dbReference type="WBParaSite" id="scf7180000422106.g8290"/>
    </source>
</evidence>
<accession>A0A915P246</accession>
<proteinExistence type="predicted"/>
<feature type="compositionally biased region" description="Low complexity" evidence="1">
    <location>
        <begin position="37"/>
        <end position="46"/>
    </location>
</feature>
<dbReference type="Proteomes" id="UP000887560">
    <property type="component" value="Unplaced"/>
</dbReference>
<dbReference type="WBParaSite" id="scf7180000422106.g8290">
    <property type="protein sequence ID" value="scf7180000422106.g8290"/>
    <property type="gene ID" value="scf7180000422106.g8290"/>
</dbReference>
<keyword evidence="2" id="KW-1185">Reference proteome</keyword>
<name>A0A915P246_9BILA</name>
<reference evidence="3" key="1">
    <citation type="submission" date="2022-11" db="UniProtKB">
        <authorList>
            <consortium name="WormBaseParasite"/>
        </authorList>
    </citation>
    <scope>IDENTIFICATION</scope>
</reference>
<protein>
    <submittedName>
        <fullName evidence="3">Uncharacterized protein</fullName>
    </submittedName>
</protein>
<feature type="compositionally biased region" description="Basic and acidic residues" evidence="1">
    <location>
        <begin position="64"/>
        <end position="73"/>
    </location>
</feature>
<dbReference type="AlphaFoldDB" id="A0A915P246"/>
<evidence type="ECO:0000313" key="2">
    <source>
        <dbReference type="Proteomes" id="UP000887560"/>
    </source>
</evidence>
<feature type="compositionally biased region" description="Polar residues" evidence="1">
    <location>
        <begin position="47"/>
        <end position="60"/>
    </location>
</feature>
<evidence type="ECO:0000256" key="1">
    <source>
        <dbReference type="SAM" id="MobiDB-lite"/>
    </source>
</evidence>